<sequence length="93" mass="9823">MVARVLVLGVLGCLAEPAPTCTGQACEPDNVELLQVKFGADLLNQAQHALACAKEETSVGCDDVRSAKLRNVLARTQPDELSVPYALSQRTSG</sequence>
<comment type="caution">
    <text evidence="2">The sequence shown here is derived from an EMBL/GenBank/DDBJ whole genome shotgun (WGS) entry which is preliminary data.</text>
</comment>
<evidence type="ECO:0000313" key="2">
    <source>
        <dbReference type="EMBL" id="CAJ1394434.1"/>
    </source>
</evidence>
<evidence type="ECO:0008006" key="4">
    <source>
        <dbReference type="Google" id="ProtNLM"/>
    </source>
</evidence>
<name>A0AA36IX66_9DINO</name>
<gene>
    <name evidence="2" type="ORF">EVOR1521_LOCUS19088</name>
</gene>
<feature type="non-terminal residue" evidence="2">
    <location>
        <position position="1"/>
    </location>
</feature>
<evidence type="ECO:0000313" key="3">
    <source>
        <dbReference type="Proteomes" id="UP001178507"/>
    </source>
</evidence>
<protein>
    <recommendedName>
        <fullName evidence="4">Secreted protein</fullName>
    </recommendedName>
</protein>
<dbReference type="EMBL" id="CAUJNA010002846">
    <property type="protein sequence ID" value="CAJ1394434.1"/>
    <property type="molecule type" value="Genomic_DNA"/>
</dbReference>
<evidence type="ECO:0000256" key="1">
    <source>
        <dbReference type="SAM" id="SignalP"/>
    </source>
</evidence>
<organism evidence="2 3">
    <name type="scientific">Effrenium voratum</name>
    <dbReference type="NCBI Taxonomy" id="2562239"/>
    <lineage>
        <taxon>Eukaryota</taxon>
        <taxon>Sar</taxon>
        <taxon>Alveolata</taxon>
        <taxon>Dinophyceae</taxon>
        <taxon>Suessiales</taxon>
        <taxon>Symbiodiniaceae</taxon>
        <taxon>Effrenium</taxon>
    </lineage>
</organism>
<accession>A0AA36IX66</accession>
<dbReference type="Proteomes" id="UP001178507">
    <property type="component" value="Unassembled WGS sequence"/>
</dbReference>
<reference evidence="2" key="1">
    <citation type="submission" date="2023-08" db="EMBL/GenBank/DDBJ databases">
        <authorList>
            <person name="Chen Y."/>
            <person name="Shah S."/>
            <person name="Dougan E. K."/>
            <person name="Thang M."/>
            <person name="Chan C."/>
        </authorList>
    </citation>
    <scope>NUCLEOTIDE SEQUENCE</scope>
</reference>
<proteinExistence type="predicted"/>
<feature type="chain" id="PRO_5041277773" description="Secreted protein" evidence="1">
    <location>
        <begin position="16"/>
        <end position="93"/>
    </location>
</feature>
<dbReference type="AlphaFoldDB" id="A0AA36IX66"/>
<feature type="signal peptide" evidence="1">
    <location>
        <begin position="1"/>
        <end position="15"/>
    </location>
</feature>
<keyword evidence="3" id="KW-1185">Reference proteome</keyword>
<keyword evidence="1" id="KW-0732">Signal</keyword>